<accession>A0A6I3S2P6</accession>
<dbReference type="GO" id="GO:0005829">
    <property type="term" value="C:cytosol"/>
    <property type="evidence" value="ECO:0007669"/>
    <property type="project" value="TreeGrafter"/>
</dbReference>
<dbReference type="InterPro" id="IPR036249">
    <property type="entry name" value="Thioredoxin-like_sf"/>
</dbReference>
<dbReference type="RefSeq" id="WP_008810816.1">
    <property type="nucleotide sequence ID" value="NZ_CAJUON010000006.1"/>
</dbReference>
<dbReference type="InterPro" id="IPR013766">
    <property type="entry name" value="Thioredoxin_domain"/>
</dbReference>
<feature type="site" description="Contributes to redox potential value" evidence="8">
    <location>
        <position position="32"/>
    </location>
</feature>
<dbReference type="NCBIfam" id="TIGR01068">
    <property type="entry name" value="thioredoxin"/>
    <property type="match status" value="1"/>
</dbReference>
<keyword evidence="4 9" id="KW-1015">Disulfide bond</keyword>
<proteinExistence type="inferred from homology"/>
<keyword evidence="5 9" id="KW-0676">Redox-active center</keyword>
<evidence type="ECO:0000313" key="10">
    <source>
        <dbReference type="EMBL" id="MTU42116.1"/>
    </source>
</evidence>
<gene>
    <name evidence="10" type="primary">trxA</name>
    <name evidence="10" type="ORF">GMD42_00435</name>
</gene>
<sequence>MALKQVTDASFVDDVLNQKGVVVVDFWAPWCGPCRMLGPVLEKAAETLPDGVQIVKYNVDECQDVASQLGVRGIPTLAVYKDGQLQAQQAGAMNSAQFSEFLKNFI</sequence>
<organism evidence="10 11">
    <name type="scientific">Parasutterella excrementihominis</name>
    <dbReference type="NCBI Taxonomy" id="487175"/>
    <lineage>
        <taxon>Bacteria</taxon>
        <taxon>Pseudomonadati</taxon>
        <taxon>Pseudomonadota</taxon>
        <taxon>Betaproteobacteria</taxon>
        <taxon>Burkholderiales</taxon>
        <taxon>Sutterellaceae</taxon>
        <taxon>Parasutterella</taxon>
    </lineage>
</organism>
<dbReference type="Pfam" id="PF00085">
    <property type="entry name" value="Thioredoxin"/>
    <property type="match status" value="1"/>
</dbReference>
<evidence type="ECO:0000256" key="3">
    <source>
        <dbReference type="ARBA" id="ARBA00022982"/>
    </source>
</evidence>
<evidence type="ECO:0000256" key="2">
    <source>
        <dbReference type="ARBA" id="ARBA00022448"/>
    </source>
</evidence>
<evidence type="ECO:0000256" key="6">
    <source>
        <dbReference type="NCBIfam" id="TIGR01068"/>
    </source>
</evidence>
<dbReference type="SUPFAM" id="SSF52833">
    <property type="entry name" value="Thioredoxin-like"/>
    <property type="match status" value="1"/>
</dbReference>
<keyword evidence="2" id="KW-0813">Transport</keyword>
<dbReference type="PANTHER" id="PTHR45663:SF11">
    <property type="entry name" value="GEO12009P1"/>
    <property type="match status" value="1"/>
</dbReference>
<dbReference type="InterPro" id="IPR005746">
    <property type="entry name" value="Thioredoxin"/>
</dbReference>
<dbReference type="Proteomes" id="UP000462362">
    <property type="component" value="Unassembled WGS sequence"/>
</dbReference>
<dbReference type="CDD" id="cd02947">
    <property type="entry name" value="TRX_family"/>
    <property type="match status" value="1"/>
</dbReference>
<dbReference type="PROSITE" id="PS00194">
    <property type="entry name" value="THIOREDOXIN_1"/>
    <property type="match status" value="1"/>
</dbReference>
<evidence type="ECO:0000256" key="7">
    <source>
        <dbReference type="PIRNR" id="PIRNR000077"/>
    </source>
</evidence>
<reference evidence="10 11" key="1">
    <citation type="journal article" date="2019" name="Nat. Med.">
        <title>A library of human gut bacterial isolates paired with longitudinal multiomics data enables mechanistic microbiome research.</title>
        <authorList>
            <person name="Poyet M."/>
            <person name="Groussin M."/>
            <person name="Gibbons S.M."/>
            <person name="Avila-Pacheco J."/>
            <person name="Jiang X."/>
            <person name="Kearney S.M."/>
            <person name="Perrotta A.R."/>
            <person name="Berdy B."/>
            <person name="Zhao S."/>
            <person name="Lieberman T.D."/>
            <person name="Swanson P.K."/>
            <person name="Smith M."/>
            <person name="Roesemann S."/>
            <person name="Alexander J.E."/>
            <person name="Rich S.A."/>
            <person name="Livny J."/>
            <person name="Vlamakis H."/>
            <person name="Clish C."/>
            <person name="Bullock K."/>
            <person name="Deik A."/>
            <person name="Scott J."/>
            <person name="Pierce K.A."/>
            <person name="Xavier R.J."/>
            <person name="Alm E.J."/>
        </authorList>
    </citation>
    <scope>NUCLEOTIDE SEQUENCE [LARGE SCALE GENOMIC DNA]</scope>
    <source>
        <strain evidence="10 11">BIOML-A2</strain>
    </source>
</reference>
<dbReference type="PROSITE" id="PS51352">
    <property type="entry name" value="THIOREDOXIN_2"/>
    <property type="match status" value="1"/>
</dbReference>
<protein>
    <recommendedName>
        <fullName evidence="6 7">Thioredoxin</fullName>
    </recommendedName>
</protein>
<dbReference type="GeneID" id="43347788"/>
<dbReference type="PRINTS" id="PR00421">
    <property type="entry name" value="THIOREDOXIN"/>
</dbReference>
<feature type="active site" description="Nucleophile" evidence="8">
    <location>
        <position position="34"/>
    </location>
</feature>
<dbReference type="PIRSF" id="PIRSF000077">
    <property type="entry name" value="Thioredoxin"/>
    <property type="match status" value="1"/>
</dbReference>
<dbReference type="FunFam" id="3.40.30.10:FF:000001">
    <property type="entry name" value="Thioredoxin"/>
    <property type="match status" value="1"/>
</dbReference>
<dbReference type="InterPro" id="IPR017937">
    <property type="entry name" value="Thioredoxin_CS"/>
</dbReference>
<keyword evidence="3" id="KW-0249">Electron transport</keyword>
<evidence type="ECO:0000256" key="8">
    <source>
        <dbReference type="PIRSR" id="PIRSR000077-1"/>
    </source>
</evidence>
<feature type="site" description="Contributes to redox potential value" evidence="8">
    <location>
        <position position="33"/>
    </location>
</feature>
<dbReference type="GO" id="GO:0015035">
    <property type="term" value="F:protein-disulfide reductase activity"/>
    <property type="evidence" value="ECO:0007669"/>
    <property type="project" value="UniProtKB-UniRule"/>
</dbReference>
<dbReference type="GO" id="GO:0045454">
    <property type="term" value="P:cell redox homeostasis"/>
    <property type="evidence" value="ECO:0007669"/>
    <property type="project" value="TreeGrafter"/>
</dbReference>
<evidence type="ECO:0000256" key="9">
    <source>
        <dbReference type="PIRSR" id="PIRSR000077-4"/>
    </source>
</evidence>
<evidence type="ECO:0000256" key="5">
    <source>
        <dbReference type="ARBA" id="ARBA00023284"/>
    </source>
</evidence>
<dbReference type="PANTHER" id="PTHR45663">
    <property type="entry name" value="GEO12009P1"/>
    <property type="match status" value="1"/>
</dbReference>
<dbReference type="AlphaFoldDB" id="A0A6I3S2P6"/>
<evidence type="ECO:0000256" key="4">
    <source>
        <dbReference type="ARBA" id="ARBA00023157"/>
    </source>
</evidence>
<name>A0A6I3S2P6_9BURK</name>
<feature type="active site" description="Nucleophile" evidence="8">
    <location>
        <position position="31"/>
    </location>
</feature>
<dbReference type="EMBL" id="WNCL01000001">
    <property type="protein sequence ID" value="MTU42116.1"/>
    <property type="molecule type" value="Genomic_DNA"/>
</dbReference>
<dbReference type="Gene3D" id="3.40.30.10">
    <property type="entry name" value="Glutaredoxin"/>
    <property type="match status" value="1"/>
</dbReference>
<feature type="site" description="Deprotonates C-terminal active site Cys" evidence="8">
    <location>
        <position position="25"/>
    </location>
</feature>
<evidence type="ECO:0000313" key="11">
    <source>
        <dbReference type="Proteomes" id="UP000462362"/>
    </source>
</evidence>
<feature type="disulfide bond" description="Redox-active" evidence="9">
    <location>
        <begin position="31"/>
        <end position="34"/>
    </location>
</feature>
<comment type="caution">
    <text evidence="10">The sequence shown here is derived from an EMBL/GenBank/DDBJ whole genome shotgun (WGS) entry which is preliminary data.</text>
</comment>
<comment type="similarity">
    <text evidence="1 7">Belongs to the thioredoxin family.</text>
</comment>
<evidence type="ECO:0000256" key="1">
    <source>
        <dbReference type="ARBA" id="ARBA00008987"/>
    </source>
</evidence>